<evidence type="ECO:0000313" key="2">
    <source>
        <dbReference type="EMBL" id="QPH55343.1"/>
    </source>
</evidence>
<dbReference type="EMBL" id="CP064942">
    <property type="protein sequence ID" value="QPH55343.1"/>
    <property type="molecule type" value="Genomic_DNA"/>
</dbReference>
<evidence type="ECO:0000313" key="3">
    <source>
        <dbReference type="Proteomes" id="UP000594800"/>
    </source>
</evidence>
<dbReference type="InterPro" id="IPR003754">
    <property type="entry name" value="4pyrrol_synth_uPrphyn_synth"/>
</dbReference>
<dbReference type="GO" id="GO:0033014">
    <property type="term" value="P:tetrapyrrole biosynthetic process"/>
    <property type="evidence" value="ECO:0007669"/>
    <property type="project" value="InterPro"/>
</dbReference>
<dbReference type="KEGG" id="poz:I0K15_06280"/>
<dbReference type="SUPFAM" id="SSF69618">
    <property type="entry name" value="HemD-like"/>
    <property type="match status" value="1"/>
</dbReference>
<gene>
    <name evidence="2" type="ORF">I0K15_06280</name>
</gene>
<evidence type="ECO:0000259" key="1">
    <source>
        <dbReference type="Pfam" id="PF02602"/>
    </source>
</evidence>
<dbReference type="RefSeq" id="WP_196104542.1">
    <property type="nucleotide sequence ID" value="NZ_CP064942.1"/>
</dbReference>
<reference evidence="2 3" key="1">
    <citation type="submission" date="2020-11" db="EMBL/GenBank/DDBJ databases">
        <title>Description of Pontivivens ytuae sp. nov. isolated from deep sea sediment of Mariana Trench.</title>
        <authorList>
            <person name="Wang Z."/>
            <person name="Sun Q.-L."/>
            <person name="Xu X.-D."/>
            <person name="Tang Y.-Z."/>
            <person name="Zhang J."/>
        </authorList>
    </citation>
    <scope>NUCLEOTIDE SEQUENCE [LARGE SCALE GENOMIC DNA]</scope>
    <source>
        <strain evidence="2 3">MT2928</strain>
    </source>
</reference>
<name>A0A7S9QDU1_9RHOB</name>
<dbReference type="InterPro" id="IPR036108">
    <property type="entry name" value="4pyrrol_syn_uPrphyn_synt_sf"/>
</dbReference>
<organism evidence="2 3">
    <name type="scientific">Pontivivens ytuae</name>
    <dbReference type="NCBI Taxonomy" id="2789856"/>
    <lineage>
        <taxon>Bacteria</taxon>
        <taxon>Pseudomonadati</taxon>
        <taxon>Pseudomonadota</taxon>
        <taxon>Alphaproteobacteria</taxon>
        <taxon>Rhodobacterales</taxon>
        <taxon>Paracoccaceae</taxon>
        <taxon>Pontivivens</taxon>
    </lineage>
</organism>
<keyword evidence="3" id="KW-1185">Reference proteome</keyword>
<proteinExistence type="predicted"/>
<dbReference type="Gene3D" id="3.40.50.10090">
    <property type="match status" value="1"/>
</dbReference>
<accession>A0A7S9QDU1</accession>
<dbReference type="Pfam" id="PF02602">
    <property type="entry name" value="HEM4"/>
    <property type="match status" value="1"/>
</dbReference>
<protein>
    <submittedName>
        <fullName evidence="2">Uroporphyrinogen-III synthase</fullName>
    </submittedName>
</protein>
<sequence>MTKLLLTRPERQAKAFAARLPEGWEAVISPLSRIVFHELPEGLPDARGLIFTSQNGVEAWQAACGPALPAWCVGQRTTERAREAGLDATFGGRTQEELAETLRAAPPEEPLLHVSGAHLAGDLVVALPELEVARVALYTAESVPLTDEAAQSLASGAISAVAHFSPRAALLFREAIAPGWDLAALTHFAISAAALAPLEGLPRRAAAISEEPTAEGMLALLRRSGAHSATTWHKKPQG</sequence>
<dbReference type="AlphaFoldDB" id="A0A7S9QDU1"/>
<dbReference type="GO" id="GO:0004852">
    <property type="term" value="F:uroporphyrinogen-III synthase activity"/>
    <property type="evidence" value="ECO:0007669"/>
    <property type="project" value="InterPro"/>
</dbReference>
<dbReference type="Proteomes" id="UP000594800">
    <property type="component" value="Chromosome"/>
</dbReference>
<dbReference type="CDD" id="cd06578">
    <property type="entry name" value="HemD"/>
    <property type="match status" value="1"/>
</dbReference>
<feature type="domain" description="Tetrapyrrole biosynthesis uroporphyrinogen III synthase" evidence="1">
    <location>
        <begin position="22"/>
        <end position="218"/>
    </location>
</feature>